<protein>
    <submittedName>
        <fullName evidence="1">Uncharacterized protein</fullName>
    </submittedName>
</protein>
<dbReference type="EMBL" id="CP034413">
    <property type="protein sequence ID" value="QCI58520.1"/>
    <property type="molecule type" value="Genomic_DNA"/>
</dbReference>
<dbReference type="Proteomes" id="UP000298642">
    <property type="component" value="Chromosome"/>
</dbReference>
<gene>
    <name evidence="1" type="ORF">EIO64_04205</name>
</gene>
<sequence>MAEIKKLLDDAIETEINNLNSASNKDEKSEAIKNLAALHKLRIEEIKTETEIEEKSERRAMDKAAHDEDATLKAFQLDENTLDRYAKIGIAAAELVLPLMFYGVWMSRGLRFEETGTFTSQTFKNLFNRFKPTRKS</sequence>
<proteinExistence type="predicted"/>
<accession>A0A4D7ASU9</accession>
<organism evidence="1 2">
    <name type="scientific">Dysosmobacter welbionis</name>
    <dbReference type="NCBI Taxonomy" id="2093857"/>
    <lineage>
        <taxon>Bacteria</taxon>
        <taxon>Bacillati</taxon>
        <taxon>Bacillota</taxon>
        <taxon>Clostridia</taxon>
        <taxon>Eubacteriales</taxon>
        <taxon>Oscillospiraceae</taxon>
        <taxon>Dysosmobacter</taxon>
    </lineage>
</organism>
<evidence type="ECO:0000313" key="2">
    <source>
        <dbReference type="Proteomes" id="UP000298642"/>
    </source>
</evidence>
<dbReference type="KEGG" id="obj:EIO64_04205"/>
<reference evidence="2" key="1">
    <citation type="submission" date="2018-12" db="EMBL/GenBank/DDBJ databases">
        <title>Dusodibacter welbiota gen. nov., sp. nov., isolated from human faeces and emended description of the Oscillibacter genus.</title>
        <authorList>
            <person name="Le Roy T."/>
            <person name="Van der Smissen P."/>
            <person name="Delzenne N."/>
            <person name="Muccioli G."/>
            <person name="Collet J.F."/>
            <person name="Cani P.D."/>
        </authorList>
    </citation>
    <scope>NUCLEOTIDE SEQUENCE [LARGE SCALE GENOMIC DNA]</scope>
    <source>
        <strain evidence="2">J115</strain>
    </source>
</reference>
<dbReference type="AlphaFoldDB" id="A0A4D7ASU9"/>
<evidence type="ECO:0000313" key="1">
    <source>
        <dbReference type="EMBL" id="QCI58520.1"/>
    </source>
</evidence>
<name>A0A4D7ASU9_9FIRM</name>
<keyword evidence="2" id="KW-1185">Reference proteome</keyword>
<dbReference type="RefSeq" id="WP_136890812.1">
    <property type="nucleotide sequence ID" value="NZ_CP034413.3"/>
</dbReference>